<accession>A0A0F9BBK5</accession>
<gene>
    <name evidence="1" type="ORF">LCGC14_2468950</name>
</gene>
<protein>
    <submittedName>
        <fullName evidence="1">Uncharacterized protein</fullName>
    </submittedName>
</protein>
<dbReference type="EMBL" id="LAZR01038613">
    <property type="protein sequence ID" value="KKL19095.1"/>
    <property type="molecule type" value="Genomic_DNA"/>
</dbReference>
<organism evidence="1">
    <name type="scientific">marine sediment metagenome</name>
    <dbReference type="NCBI Taxonomy" id="412755"/>
    <lineage>
        <taxon>unclassified sequences</taxon>
        <taxon>metagenomes</taxon>
        <taxon>ecological metagenomes</taxon>
    </lineage>
</organism>
<dbReference type="AlphaFoldDB" id="A0A0F9BBK5"/>
<name>A0A0F9BBK5_9ZZZZ</name>
<evidence type="ECO:0000313" key="1">
    <source>
        <dbReference type="EMBL" id="KKL19095.1"/>
    </source>
</evidence>
<proteinExistence type="predicted"/>
<sequence length="57" mass="6470">MSVTDKLKARLDKRRRIGIRKYGRELTSETSVNLLEEAIDEALDLAAYLQAYIDAGE</sequence>
<comment type="caution">
    <text evidence="1">The sequence shown here is derived from an EMBL/GenBank/DDBJ whole genome shotgun (WGS) entry which is preliminary data.</text>
</comment>
<reference evidence="1" key="1">
    <citation type="journal article" date="2015" name="Nature">
        <title>Complex archaea that bridge the gap between prokaryotes and eukaryotes.</title>
        <authorList>
            <person name="Spang A."/>
            <person name="Saw J.H."/>
            <person name="Jorgensen S.L."/>
            <person name="Zaremba-Niedzwiedzka K."/>
            <person name="Martijn J."/>
            <person name="Lind A.E."/>
            <person name="van Eijk R."/>
            <person name="Schleper C."/>
            <person name="Guy L."/>
            <person name="Ettema T.J."/>
        </authorList>
    </citation>
    <scope>NUCLEOTIDE SEQUENCE</scope>
</reference>